<evidence type="ECO:0000313" key="2">
    <source>
        <dbReference type="Proteomes" id="UP001207468"/>
    </source>
</evidence>
<gene>
    <name evidence="1" type="ORF">F5148DRAFT_437005</name>
</gene>
<accession>A0ACC0UH18</accession>
<evidence type="ECO:0000313" key="1">
    <source>
        <dbReference type="EMBL" id="KAI9511040.1"/>
    </source>
</evidence>
<comment type="caution">
    <text evidence="1">The sequence shown here is derived from an EMBL/GenBank/DDBJ whole genome shotgun (WGS) entry which is preliminary data.</text>
</comment>
<reference evidence="1" key="1">
    <citation type="submission" date="2021-03" db="EMBL/GenBank/DDBJ databases">
        <title>Evolutionary priming and transition to the ectomycorrhizal habit in an iconic lineage of mushroom-forming fungi: is preadaptation a requirement?</title>
        <authorList>
            <consortium name="DOE Joint Genome Institute"/>
            <person name="Looney B.P."/>
            <person name="Miyauchi S."/>
            <person name="Morin E."/>
            <person name="Drula E."/>
            <person name="Courty P.E."/>
            <person name="Chicoki N."/>
            <person name="Fauchery L."/>
            <person name="Kohler A."/>
            <person name="Kuo A."/>
            <person name="LaButti K."/>
            <person name="Pangilinan J."/>
            <person name="Lipzen A."/>
            <person name="Riley R."/>
            <person name="Andreopoulos W."/>
            <person name="He G."/>
            <person name="Johnson J."/>
            <person name="Barry K.W."/>
            <person name="Grigoriev I.V."/>
            <person name="Nagy L."/>
            <person name="Hibbett D."/>
            <person name="Henrissat B."/>
            <person name="Matheny P.B."/>
            <person name="Labbe J."/>
            <person name="Martin A.F."/>
        </authorList>
    </citation>
    <scope>NUCLEOTIDE SEQUENCE</scope>
    <source>
        <strain evidence="1">BPL698</strain>
    </source>
</reference>
<name>A0ACC0UH18_9AGAM</name>
<proteinExistence type="predicted"/>
<protein>
    <submittedName>
        <fullName evidence="1">Uncharacterized protein</fullName>
    </submittedName>
</protein>
<dbReference type="EMBL" id="JAGFNK010000028">
    <property type="protein sequence ID" value="KAI9511040.1"/>
    <property type="molecule type" value="Genomic_DNA"/>
</dbReference>
<organism evidence="1 2">
    <name type="scientific">Russula earlei</name>
    <dbReference type="NCBI Taxonomy" id="71964"/>
    <lineage>
        <taxon>Eukaryota</taxon>
        <taxon>Fungi</taxon>
        <taxon>Dikarya</taxon>
        <taxon>Basidiomycota</taxon>
        <taxon>Agaricomycotina</taxon>
        <taxon>Agaricomycetes</taxon>
        <taxon>Russulales</taxon>
        <taxon>Russulaceae</taxon>
        <taxon>Russula</taxon>
    </lineage>
</organism>
<dbReference type="Proteomes" id="UP001207468">
    <property type="component" value="Unassembled WGS sequence"/>
</dbReference>
<keyword evidence="2" id="KW-1185">Reference proteome</keyword>
<sequence length="229" mass="24448">MPPNLESFISGKCLPGGKSTMSVRGRIYASARVGILGGASSTSILSDSCKCIAHLQESHTTLDLRRLNTSARATHSIVMLAPLTLPSIAATPSMRGAVAVKLAKAPRSDRRMLGGEGRIYNVFPRKLQEGCSQTPIPVPPVVPKFYGYYAPSLAEFDGQAHDELNDEGGYPNRHMTASMSPILLLEQFGKPISAKDIYGADGCAQFSQLPARKKGSTLGLKTGRNSSRS</sequence>